<feature type="domain" description="Helicase C-terminal" evidence="9">
    <location>
        <begin position="234"/>
        <end position="390"/>
    </location>
</feature>
<dbReference type="GO" id="GO:0003723">
    <property type="term" value="F:RNA binding"/>
    <property type="evidence" value="ECO:0007669"/>
    <property type="project" value="UniProtKB-UniRule"/>
</dbReference>
<dbReference type="InterPro" id="IPR001650">
    <property type="entry name" value="Helicase_C-like"/>
</dbReference>
<dbReference type="Proteomes" id="UP000803844">
    <property type="component" value="Unassembled WGS sequence"/>
</dbReference>
<evidence type="ECO:0000259" key="8">
    <source>
        <dbReference type="PROSITE" id="PS51192"/>
    </source>
</evidence>
<proteinExistence type="inferred from homology"/>
<keyword evidence="4 6" id="KW-0067">ATP-binding</keyword>
<dbReference type="InterPro" id="IPR027417">
    <property type="entry name" value="P-loop_NTPase"/>
</dbReference>
<gene>
    <name evidence="10" type="ORF">M406DRAFT_341265</name>
</gene>
<sequence length="464" mass="50346">MTTVQAQTLPYTMTGGDMLAQAKTGTGKTFAFLIPAIQKLITNPGRTSQAASATSRPVSLLVISPTRELAIQIAEDAKRLLSRFPGYKVQIAVGGTNPKTGFRNIMAGCDILVATPGRILDYLGDEGGQLQAKMQGLQTFVLDEADRLMDMGFLPDIQKIVRYLPDKASTNRQGMLFSATINQRVEQFASIALSNGYKFISTIPKGEAQTHEHVPQRLVTVQDFSDLATAVLGALRHEMATVGSNGLKAIIFAPTAAQVEFYSHVLALFPDLPPVSEVHSRMTQSKRTKNTDTYRKAKSGILVATDVIARGLDFPGVTNVFQVGLPSEKEAYIHRLGRTARAGAEGRGTLVVTSHEAQFPRKTMSMIKFVDTPAGLDGHASVMRIVRDMDPEKQAKVYRAWLGYYKSHLKTLNWTPAELVRQGNTFALEGLGATSVPPVEKRLVGKMGLKGVPGLNIVATPRPA</sequence>
<dbReference type="SUPFAM" id="SSF52540">
    <property type="entry name" value="P-loop containing nucleoside triphosphate hydrolases"/>
    <property type="match status" value="1"/>
</dbReference>
<feature type="domain" description="Helicase ATP-binding" evidence="8">
    <location>
        <begin position="9"/>
        <end position="199"/>
    </location>
</feature>
<evidence type="ECO:0000256" key="4">
    <source>
        <dbReference type="ARBA" id="ARBA00022840"/>
    </source>
</evidence>
<dbReference type="PROSITE" id="PS51192">
    <property type="entry name" value="HELICASE_ATP_BIND_1"/>
    <property type="match status" value="1"/>
</dbReference>
<keyword evidence="11" id="KW-1185">Reference proteome</keyword>
<reference evidence="10" key="1">
    <citation type="journal article" date="2020" name="Phytopathology">
        <title>Genome sequence of the chestnut blight fungus Cryphonectria parasitica EP155: A fundamental resource for an archetypical invasive plant pathogen.</title>
        <authorList>
            <person name="Crouch J.A."/>
            <person name="Dawe A."/>
            <person name="Aerts A."/>
            <person name="Barry K."/>
            <person name="Churchill A.C.L."/>
            <person name="Grimwood J."/>
            <person name="Hillman B."/>
            <person name="Milgroom M.G."/>
            <person name="Pangilinan J."/>
            <person name="Smith M."/>
            <person name="Salamov A."/>
            <person name="Schmutz J."/>
            <person name="Yadav J."/>
            <person name="Grigoriev I.V."/>
            <person name="Nuss D."/>
        </authorList>
    </citation>
    <scope>NUCLEOTIDE SEQUENCE</scope>
    <source>
        <strain evidence="10">EP155</strain>
    </source>
</reference>
<dbReference type="OrthoDB" id="193716at2759"/>
<evidence type="ECO:0000256" key="6">
    <source>
        <dbReference type="RuleBase" id="RU000492"/>
    </source>
</evidence>
<keyword evidence="2 6" id="KW-0378">Hydrolase</keyword>
<keyword evidence="5 7" id="KW-0694">RNA-binding</keyword>
<evidence type="ECO:0000313" key="11">
    <source>
        <dbReference type="Proteomes" id="UP000803844"/>
    </source>
</evidence>
<comment type="function">
    <text evidence="7">RNA helicase.</text>
</comment>
<comment type="caution">
    <text evidence="10">The sequence shown here is derived from an EMBL/GenBank/DDBJ whole genome shotgun (WGS) entry which is preliminary data.</text>
</comment>
<dbReference type="EMBL" id="MU032349">
    <property type="protein sequence ID" value="KAF3763870.1"/>
    <property type="molecule type" value="Genomic_DNA"/>
</dbReference>
<evidence type="ECO:0000256" key="7">
    <source>
        <dbReference type="RuleBase" id="RU365068"/>
    </source>
</evidence>
<dbReference type="PROSITE" id="PS00039">
    <property type="entry name" value="DEAD_ATP_HELICASE"/>
    <property type="match status" value="1"/>
</dbReference>
<dbReference type="InterPro" id="IPR011545">
    <property type="entry name" value="DEAD/DEAH_box_helicase_dom"/>
</dbReference>
<protein>
    <recommendedName>
        <fullName evidence="7">ATP-dependent RNA helicase</fullName>
        <ecNumber evidence="7">3.6.4.13</ecNumber>
    </recommendedName>
</protein>
<keyword evidence="1 6" id="KW-0547">Nucleotide-binding</keyword>
<accession>A0A9P4XZZ0</accession>
<evidence type="ECO:0000256" key="5">
    <source>
        <dbReference type="ARBA" id="ARBA00022884"/>
    </source>
</evidence>
<comment type="domain">
    <text evidence="7">The Q motif is unique to and characteristic of the DEAD box family of RNA helicases and controls ATP binding and hydrolysis.</text>
</comment>
<dbReference type="GeneID" id="63838770"/>
<comment type="catalytic activity">
    <reaction evidence="7">
        <text>ATP + H2O = ADP + phosphate + H(+)</text>
        <dbReference type="Rhea" id="RHEA:13065"/>
        <dbReference type="ChEBI" id="CHEBI:15377"/>
        <dbReference type="ChEBI" id="CHEBI:15378"/>
        <dbReference type="ChEBI" id="CHEBI:30616"/>
        <dbReference type="ChEBI" id="CHEBI:43474"/>
        <dbReference type="ChEBI" id="CHEBI:456216"/>
        <dbReference type="EC" id="3.6.4.13"/>
    </reaction>
</comment>
<dbReference type="PANTHER" id="PTHR24031">
    <property type="entry name" value="RNA HELICASE"/>
    <property type="match status" value="1"/>
</dbReference>
<evidence type="ECO:0000313" key="10">
    <source>
        <dbReference type="EMBL" id="KAF3763870.1"/>
    </source>
</evidence>
<evidence type="ECO:0000259" key="9">
    <source>
        <dbReference type="PROSITE" id="PS51194"/>
    </source>
</evidence>
<evidence type="ECO:0000256" key="3">
    <source>
        <dbReference type="ARBA" id="ARBA00022806"/>
    </source>
</evidence>
<dbReference type="Gene3D" id="3.40.50.300">
    <property type="entry name" value="P-loop containing nucleotide triphosphate hydrolases"/>
    <property type="match status" value="2"/>
</dbReference>
<name>A0A9P4XZZ0_CRYP1</name>
<organism evidence="10 11">
    <name type="scientific">Cryphonectria parasitica (strain ATCC 38755 / EP155)</name>
    <dbReference type="NCBI Taxonomy" id="660469"/>
    <lineage>
        <taxon>Eukaryota</taxon>
        <taxon>Fungi</taxon>
        <taxon>Dikarya</taxon>
        <taxon>Ascomycota</taxon>
        <taxon>Pezizomycotina</taxon>
        <taxon>Sordariomycetes</taxon>
        <taxon>Sordariomycetidae</taxon>
        <taxon>Diaporthales</taxon>
        <taxon>Cryphonectriaceae</taxon>
        <taxon>Cryphonectria-Endothia species complex</taxon>
        <taxon>Cryphonectria</taxon>
    </lineage>
</organism>
<dbReference type="GO" id="GO:0003724">
    <property type="term" value="F:RNA helicase activity"/>
    <property type="evidence" value="ECO:0007669"/>
    <property type="project" value="UniProtKB-EC"/>
</dbReference>
<evidence type="ECO:0000256" key="1">
    <source>
        <dbReference type="ARBA" id="ARBA00022741"/>
    </source>
</evidence>
<dbReference type="GO" id="GO:0016787">
    <property type="term" value="F:hydrolase activity"/>
    <property type="evidence" value="ECO:0007669"/>
    <property type="project" value="UniProtKB-KW"/>
</dbReference>
<dbReference type="InterPro" id="IPR014001">
    <property type="entry name" value="Helicase_ATP-bd"/>
</dbReference>
<dbReference type="InterPro" id="IPR000629">
    <property type="entry name" value="RNA-helicase_DEAD-box_CS"/>
</dbReference>
<dbReference type="SMART" id="SM00487">
    <property type="entry name" value="DEXDc"/>
    <property type="match status" value="1"/>
</dbReference>
<dbReference type="AlphaFoldDB" id="A0A9P4XZZ0"/>
<dbReference type="SMART" id="SM00490">
    <property type="entry name" value="HELICc"/>
    <property type="match status" value="1"/>
</dbReference>
<comment type="similarity">
    <text evidence="6">Belongs to the DEAD box helicase family.</text>
</comment>
<dbReference type="PROSITE" id="PS51194">
    <property type="entry name" value="HELICASE_CTER"/>
    <property type="match status" value="1"/>
</dbReference>
<dbReference type="GO" id="GO:0005524">
    <property type="term" value="F:ATP binding"/>
    <property type="evidence" value="ECO:0007669"/>
    <property type="project" value="UniProtKB-UniRule"/>
</dbReference>
<dbReference type="RefSeq" id="XP_040774831.1">
    <property type="nucleotide sequence ID" value="XM_040921641.1"/>
</dbReference>
<dbReference type="Pfam" id="PF00271">
    <property type="entry name" value="Helicase_C"/>
    <property type="match status" value="1"/>
</dbReference>
<dbReference type="EC" id="3.6.4.13" evidence="7"/>
<dbReference type="CDD" id="cd18787">
    <property type="entry name" value="SF2_C_DEAD"/>
    <property type="match status" value="1"/>
</dbReference>
<dbReference type="Pfam" id="PF00270">
    <property type="entry name" value="DEAD"/>
    <property type="match status" value="1"/>
</dbReference>
<evidence type="ECO:0000256" key="2">
    <source>
        <dbReference type="ARBA" id="ARBA00022801"/>
    </source>
</evidence>
<keyword evidence="3 6" id="KW-0347">Helicase</keyword>